<dbReference type="Pfam" id="PF05738">
    <property type="entry name" value="Cna_B"/>
    <property type="match status" value="1"/>
</dbReference>
<evidence type="ECO:0000313" key="4">
    <source>
        <dbReference type="EMBL" id="RGN87517.1"/>
    </source>
</evidence>
<dbReference type="CDD" id="cd00222">
    <property type="entry name" value="CollagenBindB"/>
    <property type="match status" value="1"/>
</dbReference>
<dbReference type="SUPFAM" id="SSF49478">
    <property type="entry name" value="Cna protein B-type domain"/>
    <property type="match status" value="1"/>
</dbReference>
<organism evidence="4 5">
    <name type="scientific">Blautia obeum</name>
    <dbReference type="NCBI Taxonomy" id="40520"/>
    <lineage>
        <taxon>Bacteria</taxon>
        <taxon>Bacillati</taxon>
        <taxon>Bacillota</taxon>
        <taxon>Clostridia</taxon>
        <taxon>Lachnospirales</taxon>
        <taxon>Lachnospiraceae</taxon>
        <taxon>Blautia</taxon>
    </lineage>
</organism>
<dbReference type="Proteomes" id="UP000261105">
    <property type="component" value="Unassembled WGS sequence"/>
</dbReference>
<keyword evidence="2" id="KW-1133">Transmembrane helix</keyword>
<gene>
    <name evidence="4" type="ORF">DXB38_08445</name>
</gene>
<dbReference type="Gene3D" id="2.60.40.1140">
    <property type="entry name" value="Collagen-binding surface protein Cna, B-type domain"/>
    <property type="match status" value="1"/>
</dbReference>
<name>A0A3E5EFN3_9FIRM</name>
<feature type="compositionally biased region" description="Low complexity" evidence="1">
    <location>
        <begin position="111"/>
        <end position="122"/>
    </location>
</feature>
<proteinExistence type="predicted"/>
<feature type="region of interest" description="Disordered" evidence="1">
    <location>
        <begin position="79"/>
        <end position="125"/>
    </location>
</feature>
<evidence type="ECO:0000313" key="5">
    <source>
        <dbReference type="Proteomes" id="UP000261105"/>
    </source>
</evidence>
<accession>A0A3E5EFN3</accession>
<sequence length="160" mass="17753">MDNTEASQTKIHVLKVWKQDQVKERPASVQVDLLRTDQNGTTTVADSQILKKENQWSYTWENLSSQVSWSVVETEVPSGYTVSTSREGNTVVLTNTKTADSEDKSESTDKTGTSGENGGNSSHKLPQTGQLWWPVPLLMLAGVICLLVGKQLRKSMEEKK</sequence>
<dbReference type="EMBL" id="QSUZ01000009">
    <property type="protein sequence ID" value="RGN87517.1"/>
    <property type="molecule type" value="Genomic_DNA"/>
</dbReference>
<keyword evidence="2" id="KW-0812">Transmembrane</keyword>
<feature type="domain" description="CNA-B" evidence="3">
    <location>
        <begin position="11"/>
        <end position="96"/>
    </location>
</feature>
<reference evidence="4 5" key="1">
    <citation type="submission" date="2018-08" db="EMBL/GenBank/DDBJ databases">
        <title>A genome reference for cultivated species of the human gut microbiota.</title>
        <authorList>
            <person name="Zou Y."/>
            <person name="Xue W."/>
            <person name="Luo G."/>
        </authorList>
    </citation>
    <scope>NUCLEOTIDE SEQUENCE [LARGE SCALE GENOMIC DNA]</scope>
    <source>
        <strain evidence="4 5">OM03-6</strain>
    </source>
</reference>
<keyword evidence="2" id="KW-0472">Membrane</keyword>
<dbReference type="AlphaFoldDB" id="A0A3E5EFN3"/>
<feature type="compositionally biased region" description="Polar residues" evidence="1">
    <location>
        <begin position="80"/>
        <end position="98"/>
    </location>
</feature>
<feature type="compositionally biased region" description="Basic and acidic residues" evidence="1">
    <location>
        <begin position="99"/>
        <end position="109"/>
    </location>
</feature>
<feature type="transmembrane region" description="Helical" evidence="2">
    <location>
        <begin position="131"/>
        <end position="149"/>
    </location>
</feature>
<evidence type="ECO:0000259" key="3">
    <source>
        <dbReference type="Pfam" id="PF05738"/>
    </source>
</evidence>
<evidence type="ECO:0000256" key="2">
    <source>
        <dbReference type="SAM" id="Phobius"/>
    </source>
</evidence>
<comment type="caution">
    <text evidence="4">The sequence shown here is derived from an EMBL/GenBank/DDBJ whole genome shotgun (WGS) entry which is preliminary data.</text>
</comment>
<protein>
    <submittedName>
        <fullName evidence="4">Cna B-type domain-containing protein</fullName>
    </submittedName>
</protein>
<dbReference type="InterPro" id="IPR008454">
    <property type="entry name" value="Collagen-bd_Cna-like_B-typ_dom"/>
</dbReference>
<evidence type="ECO:0000256" key="1">
    <source>
        <dbReference type="SAM" id="MobiDB-lite"/>
    </source>
</evidence>